<reference evidence="1 3" key="1">
    <citation type="journal article" date="2004" name="Genome Res.">
        <title>Genome sequence of Haloarcula marismortui: a halophilic archaeon from the Dead Sea.</title>
        <authorList>
            <person name="Baliga N.S."/>
            <person name="Bonneau R."/>
            <person name="Facciotti M.T."/>
            <person name="Pan M."/>
            <person name="Glusman G."/>
            <person name="Deutsch E.W."/>
            <person name="Shannon P."/>
            <person name="Chiu Y."/>
            <person name="Weng R.S."/>
            <person name="Gan R.R."/>
            <person name="Hung P."/>
            <person name="Date S.V."/>
            <person name="Marcotte E."/>
            <person name="Hood L."/>
            <person name="Ng W.V."/>
        </authorList>
    </citation>
    <scope>NUCLEOTIDE SEQUENCE [LARGE SCALE GENOMIC DNA]</scope>
    <source>
        <strain evidence="1">ATCC 43049</strain>
        <strain evidence="3">ATCC 43049 / DSM 3752 / JCM 8966 / VKM B-1809</strain>
        <plasmid evidence="3">Plasmid pNG500</plasmid>
        <plasmid evidence="1">pNG500</plasmid>
    </source>
</reference>
<keyword evidence="1" id="KW-0614">Plasmid</keyword>
<geneLocation type="plasmid" evidence="4">
    <name>phma133</name>
</geneLocation>
<name>Q5V7Q8_HALMA</name>
<reference evidence="2 4" key="2">
    <citation type="submission" date="2019-04" db="EMBL/GenBank/DDBJ databases">
        <title>Methylomes of two halophilic Archaea, Haloarcula marismortui and Haloferax mediterranei.</title>
        <authorList>
            <person name="DasSarma S."/>
            <person name="DasSarma P."/>
            <person name="DasSarma S."/>
            <person name="Fomenkov A."/>
            <person name="Vincze T."/>
            <person name="Anton B.P."/>
            <person name="Roberts R.J."/>
        </authorList>
    </citation>
    <scope>NUCLEOTIDE SEQUENCE [LARGE SCALE GENOMIC DNA]</scope>
    <source>
        <strain evidence="2 4">ATCC 43049</strain>
        <plasmid evidence="4">phma133</plasmid>
        <plasmid evidence="2">pHMA133</plasmid>
    </source>
</reference>
<accession>Q5V7Q8</accession>
<dbReference type="GeneID" id="40150815"/>
<evidence type="ECO:0000313" key="3">
    <source>
        <dbReference type="Proteomes" id="UP000001169"/>
    </source>
</evidence>
<dbReference type="Proteomes" id="UP000298722">
    <property type="component" value="Plasmid pHMA133"/>
</dbReference>
<evidence type="ECO:0000313" key="4">
    <source>
        <dbReference type="Proteomes" id="UP000298722"/>
    </source>
</evidence>
<geneLocation type="plasmid" evidence="2">
    <name>pHMA133</name>
</geneLocation>
<geneLocation type="plasmid" evidence="1 3">
    <name>pNG500</name>
</geneLocation>
<dbReference type="RefSeq" id="WP_011222360.1">
    <property type="nucleotide sequence ID" value="NC_006393.1"/>
</dbReference>
<dbReference type="Proteomes" id="UP000001169">
    <property type="component" value="Plasmid pNG500"/>
</dbReference>
<dbReference type="KEGG" id="hma:pNG5108"/>
<protein>
    <submittedName>
        <fullName evidence="1">Uncharacterized protein</fullName>
    </submittedName>
</protein>
<dbReference type="EMBL" id="AY596294">
    <property type="protein sequence ID" value="AAV44522.1"/>
    <property type="molecule type" value="Genomic_DNA"/>
</dbReference>
<dbReference type="EnsemblBacteria" id="AAV44522">
    <property type="protein sequence ID" value="AAV44522"/>
    <property type="gene ID" value="pNG5108"/>
</dbReference>
<keyword evidence="3" id="KW-1185">Reference proteome</keyword>
<evidence type="ECO:0000313" key="2">
    <source>
        <dbReference type="EMBL" id="QCP89637.1"/>
    </source>
</evidence>
<organism evidence="1 3">
    <name type="scientific">Haloarcula marismortui (strain ATCC 43049 / DSM 3752 / JCM 8966 / VKM B-1809)</name>
    <name type="common">Halobacterium marismortui</name>
    <dbReference type="NCBI Taxonomy" id="272569"/>
    <lineage>
        <taxon>Archaea</taxon>
        <taxon>Methanobacteriati</taxon>
        <taxon>Methanobacteriota</taxon>
        <taxon>Stenosarchaea group</taxon>
        <taxon>Halobacteria</taxon>
        <taxon>Halobacteriales</taxon>
        <taxon>Haloarculaceae</taxon>
        <taxon>Haloarcula</taxon>
    </lineage>
</organism>
<dbReference type="EMBL" id="CP039135">
    <property type="protein sequence ID" value="QCP89637.1"/>
    <property type="molecule type" value="Genomic_DNA"/>
</dbReference>
<sequence length="614" mass="69525">MSATDELGWRAGDIWSTLEILRTATQSEAVTEWLAESEVTAKTFVSGYPVFIETGLRHFLYLSRHNQDLELEEDYITRRALAQLPPLSEIPHSSETLNLYRNCNQIQSALRGCSSPEPASLISEVAEAIGPLLEIRRRLEQNFDPVNVDVPPARIRRDAVILNLYIAFQQTRNNRPVGYGPSNLNSWLDGGFRESSVQGYAATLQYLWSTVLNPEEYVDSGIEDLTQSDRYTRRDLWEREQVGIEQSNETALSLYRPQIEEVVLKPLDARYPDDLTSLSLEAGDLLHWTGGPLKQYIGPLISDSSAPPLDKLEPAARVGYGLIWFEQGEWLGGGSFSRTPLIETVIRGLTATYDQFDETVPLHVTRFNHPVERGNLVSYAILQRVPERSLGDPSGWLIFNNVAADFEIEGEYRIKRIESLIEEIPDTPVERTAIQVERQEFIDAVAGRLSDDYVLQTRANTQMLKAIEAGRGVLVELLTAYVLAHRYTGSQVHWSDTRDGEEIDVWVEHDGFIRVIECKTDLAAAGVDKTRQQLLRKTDRFESDWTVKGEVWTWEPPAESAVESLETHDITVSCVTESSELNTSNTDDLSMLFSEFLPEITERHPLMPTPRYSY</sequence>
<evidence type="ECO:0000313" key="1">
    <source>
        <dbReference type="EMBL" id="AAV44522.1"/>
    </source>
</evidence>
<dbReference type="PATRIC" id="fig|272569.17.peg.262"/>
<dbReference type="HOGENOM" id="CLU_444555_0_0_2"/>
<dbReference type="AlphaFoldDB" id="Q5V7Q8"/>
<proteinExistence type="predicted"/>
<gene>
    <name evidence="1" type="ordered locus">pNG5108</name>
    <name evidence="2" type="ORF">E6P14_01630</name>
</gene>